<dbReference type="Proteomes" id="UP000383932">
    <property type="component" value="Unassembled WGS sequence"/>
</dbReference>
<protein>
    <recommendedName>
        <fullName evidence="3">Protein kinase domain-containing protein</fullName>
    </recommendedName>
</protein>
<evidence type="ECO:0000313" key="2">
    <source>
        <dbReference type="Proteomes" id="UP000383932"/>
    </source>
</evidence>
<keyword evidence="2" id="KW-1185">Reference proteome</keyword>
<sequence>MSDLTEDFDIVSSPDRRSGIEERWVSFQPYLLSKGYRLRPRYQPDWVPSWKNTTLRPARCEDSIDSMPIRVLDAIRIQDNLQVIIKMVVPSQKGREGQDELTALQYFSTPPVKDHPSNHVVPCLDCFPIPGADSAHFIVMPLLGKYDYPQFHNLAEVHACLQQLFEASRLGIVTISHIGEAFIFSARGILTEYAPSDIASANIMMDIRPLFDEPFHPVYHTLSLDIQRVIYPQYSRSEKDIRYYFIDLGYAKWFSDPNSPRLVSGNEARERVPEQRSGRPYDPFFGDIYQFGIVLLCDIIPQVEVLTFLHPIATEMTQTDPTARPTLEKARQAMDTVFLGLRGWKYRWPILPKGAGFKARLIFAIWGIASEFKFWLKKILQVLLQRRK</sequence>
<dbReference type="InterPro" id="IPR011009">
    <property type="entry name" value="Kinase-like_dom_sf"/>
</dbReference>
<dbReference type="OrthoDB" id="5987198at2759"/>
<comment type="caution">
    <text evidence="1">The sequence shown here is derived from an EMBL/GenBank/DDBJ whole genome shotgun (WGS) entry which is preliminary data.</text>
</comment>
<accession>A0A5N5QAP5</accession>
<dbReference type="Gene3D" id="1.10.510.10">
    <property type="entry name" value="Transferase(Phosphotransferase) domain 1"/>
    <property type="match status" value="1"/>
</dbReference>
<evidence type="ECO:0000313" key="1">
    <source>
        <dbReference type="EMBL" id="KAB5588842.1"/>
    </source>
</evidence>
<reference evidence="1 2" key="1">
    <citation type="journal article" date="2019" name="Fungal Biol. Biotechnol.">
        <title>Draft genome sequence of fastidious pathogen Ceratobasidium theobromae, which causes vascular-streak dieback in Theobroma cacao.</title>
        <authorList>
            <person name="Ali S.S."/>
            <person name="Asman A."/>
            <person name="Shao J."/>
            <person name="Firmansyah A.P."/>
            <person name="Susilo A.W."/>
            <person name="Rosmana A."/>
            <person name="McMahon P."/>
            <person name="Junaid M."/>
            <person name="Guest D."/>
            <person name="Kheng T.Y."/>
            <person name="Meinhardt L.W."/>
            <person name="Bailey B.A."/>
        </authorList>
    </citation>
    <scope>NUCLEOTIDE SEQUENCE [LARGE SCALE GENOMIC DNA]</scope>
    <source>
        <strain evidence="1 2">CT2</strain>
    </source>
</reference>
<dbReference type="AlphaFoldDB" id="A0A5N5QAP5"/>
<dbReference type="EMBL" id="SSOP01000360">
    <property type="protein sequence ID" value="KAB5588842.1"/>
    <property type="molecule type" value="Genomic_DNA"/>
</dbReference>
<evidence type="ECO:0008006" key="3">
    <source>
        <dbReference type="Google" id="ProtNLM"/>
    </source>
</evidence>
<proteinExistence type="predicted"/>
<gene>
    <name evidence="1" type="ORF">CTheo_7719</name>
</gene>
<dbReference type="SUPFAM" id="SSF56112">
    <property type="entry name" value="Protein kinase-like (PK-like)"/>
    <property type="match status" value="1"/>
</dbReference>
<name>A0A5N5QAP5_9AGAM</name>
<dbReference type="Gene3D" id="3.30.200.20">
    <property type="entry name" value="Phosphorylase Kinase, domain 1"/>
    <property type="match status" value="1"/>
</dbReference>
<organism evidence="1 2">
    <name type="scientific">Ceratobasidium theobromae</name>
    <dbReference type="NCBI Taxonomy" id="1582974"/>
    <lineage>
        <taxon>Eukaryota</taxon>
        <taxon>Fungi</taxon>
        <taxon>Dikarya</taxon>
        <taxon>Basidiomycota</taxon>
        <taxon>Agaricomycotina</taxon>
        <taxon>Agaricomycetes</taxon>
        <taxon>Cantharellales</taxon>
        <taxon>Ceratobasidiaceae</taxon>
        <taxon>Ceratobasidium</taxon>
    </lineage>
</organism>